<dbReference type="AlphaFoldDB" id="A0A652LED1"/>
<comment type="caution">
    <text evidence="3">The sequence shown here is derived from an EMBL/GenBank/DDBJ whole genome shotgun (WGS) entry which is preliminary data.</text>
</comment>
<proteinExistence type="predicted"/>
<reference evidence="3" key="1">
    <citation type="submission" date="2018-10" db="EMBL/GenBank/DDBJ databases">
        <authorList>
            <person name="Hariharan J."/>
            <person name="Choudoir M.J."/>
            <person name="Diebold P."/>
            <person name="Panke-Buisse K."/>
            <person name="Campbell A.N."/>
            <person name="Buckley D.H."/>
        </authorList>
    </citation>
    <scope>NUCLEOTIDE SEQUENCE</scope>
    <source>
        <strain evidence="3">Gb1</strain>
    </source>
</reference>
<feature type="transmembrane region" description="Helical" evidence="2">
    <location>
        <begin position="111"/>
        <end position="134"/>
    </location>
</feature>
<sequence length="138" mass="15152">MATHATMPMRRRTHARTPARQEHRHTALAWMVPLVLGVILGFWAFFINRDGGATTNGQIWLGVVSGVGFAVLCFLLARFRWSLPRELRAAAFGVLTGGAVGYLSSLNGRSVLMSGFIGLVVGAGMLVTMFYAYYTREE</sequence>
<feature type="transmembrane region" description="Helical" evidence="2">
    <location>
        <begin position="27"/>
        <end position="47"/>
    </location>
</feature>
<dbReference type="RefSeq" id="WP_124277820.1">
    <property type="nucleotide sequence ID" value="NZ_RDBM01000003.1"/>
</dbReference>
<name>A0A652LED1_9ACTN</name>
<evidence type="ECO:0000256" key="2">
    <source>
        <dbReference type="SAM" id="Phobius"/>
    </source>
</evidence>
<feature type="transmembrane region" description="Helical" evidence="2">
    <location>
        <begin position="59"/>
        <end position="77"/>
    </location>
</feature>
<keyword evidence="2" id="KW-0472">Membrane</keyword>
<keyword evidence="2" id="KW-0812">Transmembrane</keyword>
<evidence type="ECO:0000313" key="3">
    <source>
        <dbReference type="EMBL" id="TXS34369.1"/>
    </source>
</evidence>
<keyword evidence="2" id="KW-1133">Transmembrane helix</keyword>
<gene>
    <name evidence="3" type="ORF">EAO74_00250</name>
</gene>
<dbReference type="EMBL" id="RDBM01000003">
    <property type="protein sequence ID" value="TXS34369.1"/>
    <property type="molecule type" value="Genomic_DNA"/>
</dbReference>
<evidence type="ECO:0000256" key="1">
    <source>
        <dbReference type="SAM" id="MobiDB-lite"/>
    </source>
</evidence>
<accession>A0A652LED1</accession>
<protein>
    <submittedName>
        <fullName evidence="3">Uncharacterized protein</fullName>
    </submittedName>
</protein>
<feature type="region of interest" description="Disordered" evidence="1">
    <location>
        <begin position="1"/>
        <end position="20"/>
    </location>
</feature>
<organism evidence="3">
    <name type="scientific">Streptomyces sp. gb1(2016)</name>
    <dbReference type="NCBI Taxonomy" id="1828321"/>
    <lineage>
        <taxon>Bacteria</taxon>
        <taxon>Bacillati</taxon>
        <taxon>Actinomycetota</taxon>
        <taxon>Actinomycetes</taxon>
        <taxon>Kitasatosporales</taxon>
        <taxon>Streptomycetaceae</taxon>
        <taxon>Streptomyces</taxon>
    </lineage>
</organism>
<feature type="transmembrane region" description="Helical" evidence="2">
    <location>
        <begin position="89"/>
        <end position="105"/>
    </location>
</feature>